<dbReference type="Pfam" id="PF01636">
    <property type="entry name" value="APH"/>
    <property type="match status" value="1"/>
</dbReference>
<feature type="domain" description="Aminoglycoside phosphotransferase" evidence="1">
    <location>
        <begin position="28"/>
        <end position="249"/>
    </location>
</feature>
<dbReference type="InterPro" id="IPR051678">
    <property type="entry name" value="AGP_Transferase"/>
</dbReference>
<dbReference type="Proteomes" id="UP000287866">
    <property type="component" value="Unassembled WGS sequence"/>
</dbReference>
<dbReference type="SUPFAM" id="SSF56112">
    <property type="entry name" value="Protein kinase-like (PK-like)"/>
    <property type="match status" value="1"/>
</dbReference>
<organism evidence="2 3">
    <name type="scientific">Phycicoccus flavus</name>
    <dbReference type="NCBI Taxonomy" id="2502783"/>
    <lineage>
        <taxon>Bacteria</taxon>
        <taxon>Bacillati</taxon>
        <taxon>Actinomycetota</taxon>
        <taxon>Actinomycetes</taxon>
        <taxon>Micrococcales</taxon>
        <taxon>Intrasporangiaceae</taxon>
        <taxon>Phycicoccus</taxon>
    </lineage>
</organism>
<evidence type="ECO:0000259" key="1">
    <source>
        <dbReference type="Pfam" id="PF01636"/>
    </source>
</evidence>
<dbReference type="PANTHER" id="PTHR21310">
    <property type="entry name" value="AMINOGLYCOSIDE PHOSPHOTRANSFERASE-RELATED-RELATED"/>
    <property type="match status" value="1"/>
</dbReference>
<dbReference type="Gene3D" id="3.90.1200.10">
    <property type="match status" value="1"/>
</dbReference>
<dbReference type="InterPro" id="IPR011009">
    <property type="entry name" value="Kinase-like_dom_sf"/>
</dbReference>
<dbReference type="EMBL" id="SAYU02000050">
    <property type="protein sequence ID" value="NHA69185.1"/>
    <property type="molecule type" value="Genomic_DNA"/>
</dbReference>
<reference evidence="2" key="1">
    <citation type="submission" date="2020-03" db="EMBL/GenBank/DDBJ databases">
        <title>Phycicoccus flavus sp. nov., a novel endophytic actinobacterium isolated from branch of Kandelia candel.</title>
        <authorList>
            <person name="Tuo L."/>
        </authorList>
    </citation>
    <scope>NUCLEOTIDE SEQUENCE</scope>
    <source>
        <strain evidence="2">CMS6Z-2</strain>
    </source>
</reference>
<gene>
    <name evidence="2" type="ORF">EPD83_014160</name>
</gene>
<evidence type="ECO:0000313" key="2">
    <source>
        <dbReference type="EMBL" id="NHA69185.1"/>
    </source>
</evidence>
<keyword evidence="3" id="KW-1185">Reference proteome</keyword>
<name>A0A8T6R8K0_9MICO</name>
<dbReference type="AlphaFoldDB" id="A0A8T6R8K0"/>
<dbReference type="InterPro" id="IPR002575">
    <property type="entry name" value="Aminoglycoside_PTrfase"/>
</dbReference>
<proteinExistence type="predicted"/>
<accession>A0A8T6R8K0</accession>
<dbReference type="Gene3D" id="3.30.200.20">
    <property type="entry name" value="Phosphorylase Kinase, domain 1"/>
    <property type="match status" value="1"/>
</dbReference>
<sequence>MVGRARRADLDPRALVAGLAPALADAPLRELGEGFDNLAWAVGDRFCLRVSKDPDPGGRRRAVERDAALLALAAAHVRLPTNEVVAANADEGALLLTLLAGPTADLVRPTDAGRVATTLARLVSDLAAVPLDAAAGLVVRDRPPAAWLADTAAEWSVAAPLLPTGEREAVDRFLARPAPEESARLVFSHNDLGDEHLVMAPDGRDVLGVIDWSDALLGDRARDLALVALDLGPPMLDLVLARLAPAPDPALRERALWFAARAGVEGVAYRATHARPSLPVARAALGRVLAARDRTA</sequence>
<protein>
    <submittedName>
        <fullName evidence="2">Phosphotransferase</fullName>
    </submittedName>
</protein>
<comment type="caution">
    <text evidence="2">The sequence shown here is derived from an EMBL/GenBank/DDBJ whole genome shotgun (WGS) entry which is preliminary data.</text>
</comment>
<evidence type="ECO:0000313" key="3">
    <source>
        <dbReference type="Proteomes" id="UP000287866"/>
    </source>
</evidence>
<dbReference type="RefSeq" id="WP_165566741.1">
    <property type="nucleotide sequence ID" value="NZ_SAYU02000050.1"/>
</dbReference>